<keyword evidence="1" id="KW-1133">Transmembrane helix</keyword>
<proteinExistence type="predicted"/>
<dbReference type="RefSeq" id="WP_090613766.1">
    <property type="nucleotide sequence ID" value="NZ_CP067124.1"/>
</dbReference>
<name>A0A1H8KD67_9RHOB</name>
<sequence>MALIIGTIAIINAAGLLMIIWAFRTSLRVVGEATWWFVVGFALLSFILITRGLYWDVAMPIARAYAPASAEAWRDMVHGRMFNVVFSGLKMVSIYCALKCRQALIPEDERHLWPWWIAWMHPTKIRFW</sequence>
<dbReference type="OrthoDB" id="7772439at2"/>
<feature type="transmembrane region" description="Helical" evidence="1">
    <location>
        <begin position="35"/>
        <end position="54"/>
    </location>
</feature>
<gene>
    <name evidence="2" type="ORF">SAMN04489859_102184</name>
</gene>
<keyword evidence="1" id="KW-0472">Membrane</keyword>
<dbReference type="EMBL" id="FODE01000021">
    <property type="protein sequence ID" value="SEN90920.1"/>
    <property type="molecule type" value="Genomic_DNA"/>
</dbReference>
<protein>
    <submittedName>
        <fullName evidence="2">Uncharacterized protein</fullName>
    </submittedName>
</protein>
<evidence type="ECO:0000313" key="3">
    <source>
        <dbReference type="Proteomes" id="UP000199054"/>
    </source>
</evidence>
<keyword evidence="1" id="KW-0812">Transmembrane</keyword>
<evidence type="ECO:0000313" key="2">
    <source>
        <dbReference type="EMBL" id="SEN90920.1"/>
    </source>
</evidence>
<dbReference type="STRING" id="34002.SAMN04489859_102184"/>
<organism evidence="2 3">
    <name type="scientific">Paracoccus alcaliphilus</name>
    <dbReference type="NCBI Taxonomy" id="34002"/>
    <lineage>
        <taxon>Bacteria</taxon>
        <taxon>Pseudomonadati</taxon>
        <taxon>Pseudomonadota</taxon>
        <taxon>Alphaproteobacteria</taxon>
        <taxon>Rhodobacterales</taxon>
        <taxon>Paracoccaceae</taxon>
        <taxon>Paracoccus</taxon>
    </lineage>
</organism>
<evidence type="ECO:0000256" key="1">
    <source>
        <dbReference type="SAM" id="Phobius"/>
    </source>
</evidence>
<feature type="transmembrane region" description="Helical" evidence="1">
    <location>
        <begin position="5"/>
        <end position="23"/>
    </location>
</feature>
<reference evidence="2 3" key="1">
    <citation type="submission" date="2016-10" db="EMBL/GenBank/DDBJ databases">
        <authorList>
            <person name="de Groot N.N."/>
        </authorList>
    </citation>
    <scope>NUCLEOTIDE SEQUENCE [LARGE SCALE GENOMIC DNA]</scope>
    <source>
        <strain evidence="2 3">DSM 8512</strain>
    </source>
</reference>
<keyword evidence="3" id="KW-1185">Reference proteome</keyword>
<dbReference type="AlphaFoldDB" id="A0A1H8KD67"/>
<dbReference type="Proteomes" id="UP000199054">
    <property type="component" value="Unassembled WGS sequence"/>
</dbReference>
<accession>A0A1H8KD67</accession>